<accession>A0ABY9KYX9</accession>
<keyword evidence="2 11" id="KW-0808">Transferase</keyword>
<feature type="binding site" evidence="11">
    <location>
        <position position="158"/>
    </location>
    <ligand>
        <name>CTP</name>
        <dbReference type="ChEBI" id="CHEBI:37563"/>
    </ligand>
</feature>
<dbReference type="InterPro" id="IPR050264">
    <property type="entry name" value="Bact_CCA-adding_enz_type3_sf"/>
</dbReference>
<evidence type="ECO:0000313" key="15">
    <source>
        <dbReference type="EMBL" id="WLV25951.1"/>
    </source>
</evidence>
<evidence type="ECO:0000256" key="2">
    <source>
        <dbReference type="ARBA" id="ARBA00022679"/>
    </source>
</evidence>
<dbReference type="InterPro" id="IPR002646">
    <property type="entry name" value="PolA_pol_head_dom"/>
</dbReference>
<evidence type="ECO:0000256" key="7">
    <source>
        <dbReference type="ARBA" id="ARBA00022800"/>
    </source>
</evidence>
<dbReference type="EMBL" id="CP129113">
    <property type="protein sequence ID" value="WLV25951.1"/>
    <property type="molecule type" value="Genomic_DNA"/>
</dbReference>
<keyword evidence="10 11" id="KW-0694">RNA-binding</keyword>
<evidence type="ECO:0000259" key="14">
    <source>
        <dbReference type="Pfam" id="PF13735"/>
    </source>
</evidence>
<dbReference type="SUPFAM" id="SSF81301">
    <property type="entry name" value="Nucleotidyltransferase"/>
    <property type="match status" value="1"/>
</dbReference>
<keyword evidence="7 11" id="KW-0692">RNA repair</keyword>
<comment type="catalytic activity">
    <reaction evidence="11">
        <text>a tRNA precursor + 2 CTP + ATP = a tRNA with a 3' CCA end + 3 diphosphate</text>
        <dbReference type="Rhea" id="RHEA:14433"/>
        <dbReference type="Rhea" id="RHEA-COMP:10465"/>
        <dbReference type="Rhea" id="RHEA-COMP:10468"/>
        <dbReference type="ChEBI" id="CHEBI:30616"/>
        <dbReference type="ChEBI" id="CHEBI:33019"/>
        <dbReference type="ChEBI" id="CHEBI:37563"/>
        <dbReference type="ChEBI" id="CHEBI:74896"/>
        <dbReference type="ChEBI" id="CHEBI:83071"/>
        <dbReference type="EC" id="2.7.7.72"/>
    </reaction>
</comment>
<dbReference type="InterPro" id="IPR032810">
    <property type="entry name" value="CCA-adding_enz_C"/>
</dbReference>
<evidence type="ECO:0000256" key="8">
    <source>
        <dbReference type="ARBA" id="ARBA00022840"/>
    </source>
</evidence>
<keyword evidence="3 11" id="KW-0819">tRNA processing</keyword>
<feature type="domain" description="CCA-adding enzyme C-terminal" evidence="14">
    <location>
        <begin position="264"/>
        <end position="391"/>
    </location>
</feature>
<evidence type="ECO:0000256" key="9">
    <source>
        <dbReference type="ARBA" id="ARBA00022842"/>
    </source>
</evidence>
<evidence type="ECO:0000256" key="5">
    <source>
        <dbReference type="ARBA" id="ARBA00022723"/>
    </source>
</evidence>
<feature type="binding site" evidence="11">
    <location>
        <position position="155"/>
    </location>
    <ligand>
        <name>CTP</name>
        <dbReference type="ChEBI" id="CHEBI:37563"/>
    </ligand>
</feature>
<feature type="binding site" evidence="11">
    <location>
        <position position="31"/>
    </location>
    <ligand>
        <name>CTP</name>
        <dbReference type="ChEBI" id="CHEBI:37563"/>
    </ligand>
</feature>
<feature type="binding site" evidence="11">
    <location>
        <position position="31"/>
    </location>
    <ligand>
        <name>ATP</name>
        <dbReference type="ChEBI" id="CHEBI:30616"/>
    </ligand>
</feature>
<dbReference type="PANTHER" id="PTHR46173:SF1">
    <property type="entry name" value="CCA TRNA NUCLEOTIDYLTRANSFERASE 1, MITOCHONDRIAL"/>
    <property type="match status" value="1"/>
</dbReference>
<comment type="similarity">
    <text evidence="11">Belongs to the tRNA nucleotidyltransferase/poly(A) polymerase family. Bacterial CCA-adding enzyme type 3 subfamily.</text>
</comment>
<comment type="subunit">
    <text evidence="11">Homodimer.</text>
</comment>
<keyword evidence="9 11" id="KW-0460">Magnesium</keyword>
<feature type="binding site" evidence="11">
    <location>
        <position position="164"/>
    </location>
    <ligand>
        <name>ATP</name>
        <dbReference type="ChEBI" id="CHEBI:30616"/>
    </ligand>
</feature>
<evidence type="ECO:0000256" key="10">
    <source>
        <dbReference type="ARBA" id="ARBA00022884"/>
    </source>
</evidence>
<dbReference type="InterPro" id="IPR032828">
    <property type="entry name" value="PolyA_RNA-bd"/>
</dbReference>
<feature type="domain" description="Poly A polymerase head" evidence="12">
    <location>
        <begin position="23"/>
        <end position="143"/>
    </location>
</feature>
<evidence type="ECO:0000256" key="11">
    <source>
        <dbReference type="HAMAP-Rule" id="MF_01263"/>
    </source>
</evidence>
<feature type="binding site" evidence="11">
    <location>
        <position position="112"/>
    </location>
    <ligand>
        <name>CTP</name>
        <dbReference type="ChEBI" id="CHEBI:37563"/>
    </ligand>
</feature>
<keyword evidence="8 11" id="KW-0067">ATP-binding</keyword>
<dbReference type="Gene3D" id="1.10.3090.10">
    <property type="entry name" value="cca-adding enzyme, domain 2"/>
    <property type="match status" value="1"/>
</dbReference>
<dbReference type="SUPFAM" id="SSF81891">
    <property type="entry name" value="Poly A polymerase C-terminal region-like"/>
    <property type="match status" value="1"/>
</dbReference>
<keyword evidence="5 11" id="KW-0479">Metal-binding</keyword>
<keyword evidence="4 11" id="KW-0548">Nucleotidyltransferase</keyword>
<evidence type="ECO:0000259" key="12">
    <source>
        <dbReference type="Pfam" id="PF01743"/>
    </source>
</evidence>
<feature type="binding site" evidence="11">
    <location>
        <position position="41"/>
    </location>
    <ligand>
        <name>Mg(2+)</name>
        <dbReference type="ChEBI" id="CHEBI:18420"/>
    </ligand>
</feature>
<feature type="binding site" evidence="11">
    <location>
        <position position="161"/>
    </location>
    <ligand>
        <name>CTP</name>
        <dbReference type="ChEBI" id="CHEBI:37563"/>
    </ligand>
</feature>
<evidence type="ECO:0000259" key="13">
    <source>
        <dbReference type="Pfam" id="PF12627"/>
    </source>
</evidence>
<dbReference type="Gene3D" id="1.10.246.80">
    <property type="match status" value="1"/>
</dbReference>
<evidence type="ECO:0000313" key="16">
    <source>
        <dbReference type="Proteomes" id="UP001180087"/>
    </source>
</evidence>
<comment type="cofactor">
    <cofactor evidence="1 11">
        <name>Mg(2+)</name>
        <dbReference type="ChEBI" id="CHEBI:18420"/>
    </cofactor>
</comment>
<dbReference type="InterPro" id="IPR023068">
    <property type="entry name" value="CCA-adding_enz_firmicutes"/>
</dbReference>
<evidence type="ECO:0000256" key="6">
    <source>
        <dbReference type="ARBA" id="ARBA00022741"/>
    </source>
</evidence>
<evidence type="ECO:0000256" key="3">
    <source>
        <dbReference type="ARBA" id="ARBA00022694"/>
    </source>
</evidence>
<dbReference type="EC" id="2.7.7.72" evidence="11"/>
<dbReference type="Pfam" id="PF01743">
    <property type="entry name" value="PolyA_pol"/>
    <property type="match status" value="1"/>
</dbReference>
<dbReference type="Gene3D" id="3.30.460.10">
    <property type="entry name" value="Beta Polymerase, domain 2"/>
    <property type="match status" value="1"/>
</dbReference>
<keyword evidence="6 11" id="KW-0547">Nucleotide-binding</keyword>
<dbReference type="NCBIfam" id="NF009814">
    <property type="entry name" value="PRK13299.1"/>
    <property type="match status" value="1"/>
</dbReference>
<organism evidence="15 16">
    <name type="scientific">Aciduricibacillus chroicocephali</name>
    <dbReference type="NCBI Taxonomy" id="3054939"/>
    <lineage>
        <taxon>Bacteria</taxon>
        <taxon>Bacillati</taxon>
        <taxon>Bacillota</taxon>
        <taxon>Bacilli</taxon>
        <taxon>Bacillales</taxon>
        <taxon>Bacillaceae</taxon>
        <taxon>Aciduricibacillus</taxon>
    </lineage>
</organism>
<feature type="binding site" evidence="11">
    <location>
        <position position="112"/>
    </location>
    <ligand>
        <name>ATP</name>
        <dbReference type="ChEBI" id="CHEBI:30616"/>
    </ligand>
</feature>
<comment type="catalytic activity">
    <reaction evidence="11">
        <text>a tRNA with a 3' CCA end + 2 CTP + ATP = a tRNA with a 3' CCACCA end + 3 diphosphate</text>
        <dbReference type="Rhea" id="RHEA:76235"/>
        <dbReference type="Rhea" id="RHEA-COMP:10468"/>
        <dbReference type="Rhea" id="RHEA-COMP:18655"/>
        <dbReference type="ChEBI" id="CHEBI:30616"/>
        <dbReference type="ChEBI" id="CHEBI:33019"/>
        <dbReference type="ChEBI" id="CHEBI:37563"/>
        <dbReference type="ChEBI" id="CHEBI:83071"/>
        <dbReference type="ChEBI" id="CHEBI:195187"/>
    </reaction>
</comment>
<gene>
    <name evidence="11" type="primary">cca</name>
    <name evidence="15" type="ORF">QR721_07070</name>
</gene>
<dbReference type="CDD" id="cd05398">
    <property type="entry name" value="NT_ClassII-CCAase"/>
    <property type="match status" value="1"/>
</dbReference>
<feature type="binding site" evidence="11">
    <location>
        <position position="164"/>
    </location>
    <ligand>
        <name>CTP</name>
        <dbReference type="ChEBI" id="CHEBI:37563"/>
    </ligand>
</feature>
<proteinExistence type="inferred from homology"/>
<feature type="binding site" evidence="11">
    <location>
        <position position="158"/>
    </location>
    <ligand>
        <name>ATP</name>
        <dbReference type="ChEBI" id="CHEBI:30616"/>
    </ligand>
</feature>
<protein>
    <recommendedName>
        <fullName evidence="11">CCA-adding enzyme</fullName>
        <ecNumber evidence="11">2.7.7.72</ecNumber>
    </recommendedName>
    <alternativeName>
        <fullName evidence="11">CCA tRNA nucleotidyltransferase</fullName>
    </alternativeName>
    <alternativeName>
        <fullName evidence="11">tRNA CCA-pyrophosphorylase</fullName>
    </alternativeName>
    <alternativeName>
        <fullName evidence="11">tRNA adenylyl-/cytidylyl- transferase</fullName>
    </alternativeName>
    <alternativeName>
        <fullName evidence="11">tRNA nucleotidyltransferase</fullName>
    </alternativeName>
    <alternativeName>
        <fullName evidence="11">tRNA-NT</fullName>
    </alternativeName>
</protein>
<feature type="binding site" evidence="11">
    <location>
        <position position="28"/>
    </location>
    <ligand>
        <name>ATP</name>
        <dbReference type="ChEBI" id="CHEBI:30616"/>
    </ligand>
</feature>
<dbReference type="HAMAP" id="MF_01263">
    <property type="entry name" value="CCA_bact_type3"/>
    <property type="match status" value="1"/>
</dbReference>
<evidence type="ECO:0000256" key="1">
    <source>
        <dbReference type="ARBA" id="ARBA00001946"/>
    </source>
</evidence>
<dbReference type="Proteomes" id="UP001180087">
    <property type="component" value="Chromosome"/>
</dbReference>
<evidence type="ECO:0000256" key="4">
    <source>
        <dbReference type="ARBA" id="ARBA00022695"/>
    </source>
</evidence>
<feature type="binding site" evidence="11">
    <location>
        <position position="43"/>
    </location>
    <ligand>
        <name>Mg(2+)</name>
        <dbReference type="ChEBI" id="CHEBI:18420"/>
    </ligand>
</feature>
<feature type="binding site" evidence="11">
    <location>
        <position position="155"/>
    </location>
    <ligand>
        <name>ATP</name>
        <dbReference type="ChEBI" id="CHEBI:30616"/>
    </ligand>
</feature>
<name>A0ABY9KYX9_9BACI</name>
<comment type="miscellaneous">
    <text evidence="11">A single active site specifically recognizes both ATP and CTP and is responsible for their addition.</text>
</comment>
<reference evidence="15" key="1">
    <citation type="submission" date="2023-06" db="EMBL/GenBank/DDBJ databases">
        <title>A Treasure from Seagulls: Isolation and Description of Aciduricobacillus qingdaonensis gen. nov., sp. nov., a Rare Obligately Uric Acid-utilizing Member in the Family Bacillaceae.</title>
        <authorList>
            <person name="Liu W."/>
            <person name="Wang B."/>
        </authorList>
    </citation>
    <scope>NUCLEOTIDE SEQUENCE</scope>
    <source>
        <strain evidence="15">44XB</strain>
    </source>
</reference>
<comment type="function">
    <text evidence="11">Catalyzes the addition and repair of the essential 3'-terminal CCA sequence in tRNAs without using a nucleic acid template. Adds these three nucleotides in the order of C, C, and A to the tRNA nucleotide-73, using CTP and ATP as substrates and producing inorganic pyrophosphate. tRNA 3'-terminal CCA addition is required both for tRNA processing and repair. Also involved in tRNA surveillance by mediating tandem CCA addition to generate a CCACCA at the 3' terminus of unstable tRNAs. While stable tRNAs receive only 3'-terminal CCA, unstable tRNAs are marked with CCACCA and rapidly degraded.</text>
</comment>
<dbReference type="Pfam" id="PF13735">
    <property type="entry name" value="tRNA_NucTran2_2"/>
    <property type="match status" value="1"/>
</dbReference>
<feature type="binding site" evidence="11">
    <location>
        <position position="28"/>
    </location>
    <ligand>
        <name>CTP</name>
        <dbReference type="ChEBI" id="CHEBI:37563"/>
    </ligand>
</feature>
<dbReference type="PANTHER" id="PTHR46173">
    <property type="entry name" value="CCA TRNA NUCLEOTIDYLTRANSFERASE 1, MITOCHONDRIAL"/>
    <property type="match status" value="1"/>
</dbReference>
<keyword evidence="16" id="KW-1185">Reference proteome</keyword>
<feature type="binding site" evidence="11">
    <location>
        <position position="161"/>
    </location>
    <ligand>
        <name>ATP</name>
        <dbReference type="ChEBI" id="CHEBI:30616"/>
    </ligand>
</feature>
<dbReference type="GO" id="GO:0004810">
    <property type="term" value="F:CCA tRNA nucleotidyltransferase activity"/>
    <property type="evidence" value="ECO:0007669"/>
    <property type="project" value="UniProtKB-EC"/>
</dbReference>
<dbReference type="InterPro" id="IPR043519">
    <property type="entry name" value="NT_sf"/>
</dbReference>
<feature type="domain" description="tRNA nucleotidyltransferase/poly(A) polymerase RNA and SrmB- binding" evidence="13">
    <location>
        <begin position="170"/>
        <end position="227"/>
    </location>
</feature>
<dbReference type="RefSeq" id="WP_348029742.1">
    <property type="nucleotide sequence ID" value="NZ_CP129113.1"/>
</dbReference>
<sequence>MLNGLFLPALPILEKLEEHGFEAFFVGGCVRDYQLGRPLHDIDIATSATPEEVCNIFEKVIPVGIEHGTVIVRHDGESYEVTTFRTESGYSDKRHPDSVQFVRQIDEDLKRRDFTINALAMDKNGKLIDLFSGRKDLEKRLIRTVGAGEERFREDALRILRALRFSSQLGFAIEPDTLKAMEILKEDIVYLAVERMAAEMEKWAAGEHVDFSFDYLLSLGIEEQLPIFKNNSTLLSRFNRPLHAFPAFSCLIAYCHILQPEIPINDWTTAWKSSNKVRREALALVEAWKQYEQNGVDRWLVYRLDEALDESFRALIRNLEQEEPIAASDFASKRALLPIRSKNELVLKGEDIVSIYPKREKGRWIHELILKMERAVIEGKVNNSKIDLKEWIKWNPTATD</sequence>
<dbReference type="Pfam" id="PF12627">
    <property type="entry name" value="PolyA_pol_RNAbd"/>
    <property type="match status" value="1"/>
</dbReference>